<proteinExistence type="predicted"/>
<dbReference type="InterPro" id="IPR037401">
    <property type="entry name" value="SnoaL-like"/>
</dbReference>
<reference evidence="2 3" key="1">
    <citation type="submission" date="2020-07" db="EMBL/GenBank/DDBJ databases">
        <title>Endozoicomonas sp. nov., isolated from sediment.</title>
        <authorList>
            <person name="Gu T."/>
        </authorList>
    </citation>
    <scope>NUCLEOTIDE SEQUENCE [LARGE SCALE GENOMIC DNA]</scope>
    <source>
        <strain evidence="2 3">SM1973</strain>
    </source>
</reference>
<dbReference type="Gene3D" id="3.10.450.50">
    <property type="match status" value="1"/>
</dbReference>
<dbReference type="EMBL" id="JACCKB010000001">
    <property type="protein sequence ID" value="NYZ64402.1"/>
    <property type="molecule type" value="Genomic_DNA"/>
</dbReference>
<feature type="domain" description="SnoaL-like" evidence="1">
    <location>
        <begin position="8"/>
        <end position="102"/>
    </location>
</feature>
<name>A0A853HZ82_9GAMM</name>
<evidence type="ECO:0000313" key="2">
    <source>
        <dbReference type="EMBL" id="NYZ64402.1"/>
    </source>
</evidence>
<organism evidence="2 3">
    <name type="scientific">Spartinivicinus marinus</name>
    <dbReference type="NCBI Taxonomy" id="2994442"/>
    <lineage>
        <taxon>Bacteria</taxon>
        <taxon>Pseudomonadati</taxon>
        <taxon>Pseudomonadota</taxon>
        <taxon>Gammaproteobacteria</taxon>
        <taxon>Oceanospirillales</taxon>
        <taxon>Zooshikellaceae</taxon>
        <taxon>Spartinivicinus</taxon>
    </lineage>
</organism>
<dbReference type="SUPFAM" id="SSF54427">
    <property type="entry name" value="NTF2-like"/>
    <property type="match status" value="1"/>
</dbReference>
<dbReference type="Pfam" id="PF12680">
    <property type="entry name" value="SnoaL_2"/>
    <property type="match status" value="1"/>
</dbReference>
<dbReference type="Proteomes" id="UP000569732">
    <property type="component" value="Unassembled WGS sequence"/>
</dbReference>
<dbReference type="InterPro" id="IPR032710">
    <property type="entry name" value="NTF2-like_dom_sf"/>
</dbReference>
<protein>
    <submittedName>
        <fullName evidence="2">Nuclear transport factor 2 family protein</fullName>
    </submittedName>
</protein>
<dbReference type="AlphaFoldDB" id="A0A853HZ82"/>
<keyword evidence="3" id="KW-1185">Reference proteome</keyword>
<gene>
    <name evidence="2" type="ORF">H0A36_00180</name>
</gene>
<accession>A0A853HZ82</accession>
<evidence type="ECO:0000259" key="1">
    <source>
        <dbReference type="Pfam" id="PF12680"/>
    </source>
</evidence>
<sequence length="124" mass="14480">MISETVVLNFWKAMATNDFYKASEWLAEDFECYWPQSSELIIGRDNFAKINTYYPVCGTWVFEIVNICSSGNQVVTEVKVSDNNTNATVITFHTVEDGLIVKQKEFWPDSFEPPLWRRKWVKII</sequence>
<evidence type="ECO:0000313" key="3">
    <source>
        <dbReference type="Proteomes" id="UP000569732"/>
    </source>
</evidence>
<comment type="caution">
    <text evidence="2">The sequence shown here is derived from an EMBL/GenBank/DDBJ whole genome shotgun (WGS) entry which is preliminary data.</text>
</comment>
<dbReference type="RefSeq" id="WP_180566443.1">
    <property type="nucleotide sequence ID" value="NZ_JACCKB010000001.1"/>
</dbReference>